<dbReference type="AlphaFoldDB" id="U9UT91"/>
<accession>U9UT91</accession>
<organism evidence="1">
    <name type="scientific">Rhizophagus irregularis (strain DAOM 181602 / DAOM 197198 / MUCL 43194)</name>
    <name type="common">Arbuscular mycorrhizal fungus</name>
    <name type="synonym">Glomus intraradices</name>
    <dbReference type="NCBI Taxonomy" id="747089"/>
    <lineage>
        <taxon>Eukaryota</taxon>
        <taxon>Fungi</taxon>
        <taxon>Fungi incertae sedis</taxon>
        <taxon>Mucoromycota</taxon>
        <taxon>Glomeromycotina</taxon>
        <taxon>Glomeromycetes</taxon>
        <taxon>Glomerales</taxon>
        <taxon>Glomeraceae</taxon>
        <taxon>Rhizophagus</taxon>
    </lineage>
</organism>
<name>U9UT91_RHIID</name>
<reference evidence="1" key="1">
    <citation type="submission" date="2013-07" db="EMBL/GenBank/DDBJ databases">
        <title>The genome of an arbuscular mycorrhizal fungus provides insights into the evolution of the oldest plant symbiosis.</title>
        <authorList>
            <consortium name="DOE Joint Genome Institute"/>
            <person name="Tisserant E."/>
            <person name="Malbreil M."/>
            <person name="Kuo A."/>
            <person name="Kohler A."/>
            <person name="Symeonidi A."/>
            <person name="Balestrini R."/>
            <person name="Charron P."/>
            <person name="Duensing N."/>
            <person name="Frei-dit-Frey N."/>
            <person name="Gianinazzi-Pearson V."/>
            <person name="Gilbert B."/>
            <person name="Handa Y."/>
            <person name="Hijri M."/>
            <person name="Kaul R."/>
            <person name="Kawaguchi M."/>
            <person name="Krajinski F."/>
            <person name="Lammers P."/>
            <person name="Lapierre D."/>
            <person name="Masclaux F.G."/>
            <person name="Murat C."/>
            <person name="Morin E."/>
            <person name="Ndikumana S."/>
            <person name="Pagni M."/>
            <person name="Petitpierre D."/>
            <person name="Requena N."/>
            <person name="Rosikiewicz P."/>
            <person name="Riley R."/>
            <person name="Saito K."/>
            <person name="San Clemente H."/>
            <person name="Shapiro H."/>
            <person name="van Tuinen D."/>
            <person name="Becard G."/>
            <person name="Bonfante P."/>
            <person name="Paszkowski U."/>
            <person name="Shachar-Hill Y."/>
            <person name="Young J.P."/>
            <person name="Sanders I.R."/>
            <person name="Henrissat B."/>
            <person name="Rensing S.A."/>
            <person name="Grigoriev I.V."/>
            <person name="Corradi N."/>
            <person name="Roux C."/>
            <person name="Martin F."/>
        </authorList>
    </citation>
    <scope>NUCLEOTIDE SEQUENCE</scope>
    <source>
        <strain evidence="1">DAOM 197198</strain>
    </source>
</reference>
<gene>
    <name evidence="1" type="ORF">GLOINDRAFT_20284</name>
</gene>
<protein>
    <submittedName>
        <fullName evidence="1">Uncharacterized protein</fullName>
    </submittedName>
</protein>
<proteinExistence type="predicted"/>
<evidence type="ECO:0000313" key="1">
    <source>
        <dbReference type="EMBL" id="ESA18821.1"/>
    </source>
</evidence>
<dbReference type="EMBL" id="KI278850">
    <property type="protein sequence ID" value="ESA18821.1"/>
    <property type="molecule type" value="Genomic_DNA"/>
</dbReference>
<dbReference type="HOGENOM" id="CLU_3015307_0_0_1"/>
<sequence length="56" mass="6612">MACSHEFRFVEFLGCAELTSLCFCFCFRRFFGFLDTREIRNPVSLQNPGQVSFLHR</sequence>